<dbReference type="Pfam" id="PF01797">
    <property type="entry name" value="Y1_Tnp"/>
    <property type="match status" value="1"/>
</dbReference>
<dbReference type="SMART" id="SM01321">
    <property type="entry name" value="Y1_Tnp"/>
    <property type="match status" value="1"/>
</dbReference>
<dbReference type="InterPro" id="IPR002686">
    <property type="entry name" value="Transposase_17"/>
</dbReference>
<proteinExistence type="predicted"/>
<dbReference type="NCBIfam" id="NF047646">
    <property type="entry name" value="REP_Tyr_transpos"/>
    <property type="match status" value="1"/>
</dbReference>
<gene>
    <name evidence="2" type="ORF">H8D96_18040</name>
</gene>
<comment type="caution">
    <text evidence="2">The sequence shown here is derived from an EMBL/GenBank/DDBJ whole genome shotgun (WGS) entry which is preliminary data.</text>
</comment>
<evidence type="ECO:0000313" key="3">
    <source>
        <dbReference type="Proteomes" id="UP000605201"/>
    </source>
</evidence>
<reference evidence="2 3" key="1">
    <citation type="submission" date="2020-08" db="EMBL/GenBank/DDBJ databases">
        <title>Bridging the membrane lipid divide: bacteria of the FCB group superphylum have the potential to synthesize archaeal ether lipids.</title>
        <authorList>
            <person name="Villanueva L."/>
            <person name="Von Meijenfeldt F.A.B."/>
            <person name="Westbye A.B."/>
            <person name="Yadav S."/>
            <person name="Hopmans E.C."/>
            <person name="Dutilh B.E."/>
            <person name="Sinninghe Damste J.S."/>
        </authorList>
    </citation>
    <scope>NUCLEOTIDE SEQUENCE [LARGE SCALE GENOMIC DNA]</scope>
    <source>
        <strain evidence="2">NIOZ-UU17</strain>
    </source>
</reference>
<dbReference type="PANTHER" id="PTHR34322">
    <property type="entry name" value="TRANSPOSASE, Y1_TNP DOMAIN-CONTAINING"/>
    <property type="match status" value="1"/>
</dbReference>
<organism evidence="2 3">
    <name type="scientific">Candidatus Desulfatibia vada</name>
    <dbReference type="NCBI Taxonomy" id="2841696"/>
    <lineage>
        <taxon>Bacteria</taxon>
        <taxon>Pseudomonadati</taxon>
        <taxon>Thermodesulfobacteriota</taxon>
        <taxon>Desulfobacteria</taxon>
        <taxon>Desulfobacterales</taxon>
        <taxon>Desulfobacterales incertae sedis</taxon>
        <taxon>Candidatus Desulfatibia</taxon>
    </lineage>
</organism>
<dbReference type="GO" id="GO:0004803">
    <property type="term" value="F:transposase activity"/>
    <property type="evidence" value="ECO:0007669"/>
    <property type="project" value="InterPro"/>
</dbReference>
<dbReference type="GO" id="GO:0003677">
    <property type="term" value="F:DNA binding"/>
    <property type="evidence" value="ECO:0007669"/>
    <property type="project" value="InterPro"/>
</dbReference>
<dbReference type="InterPro" id="IPR036515">
    <property type="entry name" value="Transposase_17_sf"/>
</dbReference>
<dbReference type="EMBL" id="JACNIG010000339">
    <property type="protein sequence ID" value="MBC8433815.1"/>
    <property type="molecule type" value="Genomic_DNA"/>
</dbReference>
<feature type="non-terminal residue" evidence="2">
    <location>
        <position position="237"/>
    </location>
</feature>
<name>A0A8J6P8I2_9BACT</name>
<evidence type="ECO:0000259" key="1">
    <source>
        <dbReference type="SMART" id="SM01321"/>
    </source>
</evidence>
<feature type="domain" description="Transposase IS200-like" evidence="1">
    <location>
        <begin position="9"/>
        <end position="123"/>
    </location>
</feature>
<dbReference type="PANTHER" id="PTHR34322:SF2">
    <property type="entry name" value="TRANSPOSASE IS200-LIKE DOMAIN-CONTAINING PROTEIN"/>
    <property type="match status" value="1"/>
</dbReference>
<dbReference type="AlphaFoldDB" id="A0A8J6P8I2"/>
<evidence type="ECO:0000313" key="2">
    <source>
        <dbReference type="EMBL" id="MBC8433815.1"/>
    </source>
</evidence>
<sequence length="237" mass="28353">MARPLRIEFEGALYHVLSRGNDRQDIFLNDDDYKTFLSVLEEMSSRFEVDIFAYVLMSNHYHLLIRTNESNLSKSMQWLGTTYTRRFNLKHFRSGHLFQGRFKSFIVQNDAYLMQLSCYIHRNPLRAGLVNRLADYRWSSYRAYVYKASHANWLNKDLILSQFNGKDSYKAYREKVQKYSEEEAKIFEHLRHGFFFGTKRYLDKIKKNHLKKISDAELPQLNRIIKDKDPVKSLKRA</sequence>
<protein>
    <submittedName>
        <fullName evidence="2">Transposase</fullName>
    </submittedName>
</protein>
<dbReference type="Proteomes" id="UP000605201">
    <property type="component" value="Unassembled WGS sequence"/>
</dbReference>
<dbReference type="GO" id="GO:0006313">
    <property type="term" value="P:DNA transposition"/>
    <property type="evidence" value="ECO:0007669"/>
    <property type="project" value="InterPro"/>
</dbReference>
<dbReference type="Gene3D" id="3.30.70.1290">
    <property type="entry name" value="Transposase IS200-like"/>
    <property type="match status" value="1"/>
</dbReference>
<dbReference type="SUPFAM" id="SSF143422">
    <property type="entry name" value="Transposase IS200-like"/>
    <property type="match status" value="1"/>
</dbReference>
<accession>A0A8J6P8I2</accession>